<dbReference type="Gene3D" id="3.40.50.2300">
    <property type="match status" value="1"/>
</dbReference>
<keyword evidence="7" id="KW-1185">Reference proteome</keyword>
<proteinExistence type="inferred from homology"/>
<evidence type="ECO:0000313" key="7">
    <source>
        <dbReference type="Proteomes" id="UP001168620"/>
    </source>
</evidence>
<organism evidence="6 7">
    <name type="scientific">Nocardioides oceani</name>
    <dbReference type="NCBI Taxonomy" id="3058369"/>
    <lineage>
        <taxon>Bacteria</taxon>
        <taxon>Bacillati</taxon>
        <taxon>Actinomycetota</taxon>
        <taxon>Actinomycetes</taxon>
        <taxon>Propionibacteriales</taxon>
        <taxon>Nocardioidaceae</taxon>
        <taxon>Nocardioides</taxon>
    </lineage>
</organism>
<evidence type="ECO:0000256" key="1">
    <source>
        <dbReference type="ARBA" id="ARBA00011063"/>
    </source>
</evidence>
<keyword evidence="4" id="KW-0904">Protein phosphatase</keyword>
<accession>A0ABT8FF49</accession>
<evidence type="ECO:0000256" key="2">
    <source>
        <dbReference type="ARBA" id="ARBA00013064"/>
    </source>
</evidence>
<dbReference type="InterPro" id="IPR017867">
    <property type="entry name" value="Tyr_phospatase_low_mol_wt"/>
</dbReference>
<dbReference type="EMBL" id="JAUHJQ010000003">
    <property type="protein sequence ID" value="MDN4173301.1"/>
    <property type="molecule type" value="Genomic_DNA"/>
</dbReference>
<gene>
    <name evidence="6" type="ORF">QWY28_10135</name>
</gene>
<dbReference type="PRINTS" id="PR00719">
    <property type="entry name" value="LMWPTPASE"/>
</dbReference>
<keyword evidence="3 6" id="KW-0378">Hydrolase</keyword>
<dbReference type="Pfam" id="PF01451">
    <property type="entry name" value="LMWPc"/>
    <property type="match status" value="1"/>
</dbReference>
<evidence type="ECO:0000259" key="5">
    <source>
        <dbReference type="SMART" id="SM00226"/>
    </source>
</evidence>
<comment type="similarity">
    <text evidence="1">Belongs to the low molecular weight phosphotyrosine protein phosphatase family.</text>
</comment>
<evidence type="ECO:0000256" key="4">
    <source>
        <dbReference type="ARBA" id="ARBA00022912"/>
    </source>
</evidence>
<dbReference type="GO" id="GO:0004725">
    <property type="term" value="F:protein tyrosine phosphatase activity"/>
    <property type="evidence" value="ECO:0007669"/>
    <property type="project" value="UniProtKB-EC"/>
</dbReference>
<dbReference type="PANTHER" id="PTHR11717:SF7">
    <property type="entry name" value="LOW MOLECULAR WEIGHT PHOSPHOTYROSINE PROTEIN PHOSPHATASE"/>
    <property type="match status" value="1"/>
</dbReference>
<dbReference type="Proteomes" id="UP001168620">
    <property type="component" value="Unassembled WGS sequence"/>
</dbReference>
<reference evidence="6" key="1">
    <citation type="submission" date="2023-06" db="EMBL/GenBank/DDBJ databases">
        <title>Draft genome sequence of Nocardioides sp. SOB77.</title>
        <authorList>
            <person name="Zhang G."/>
        </authorList>
    </citation>
    <scope>NUCLEOTIDE SEQUENCE</scope>
    <source>
        <strain evidence="6">SOB77</strain>
    </source>
</reference>
<dbReference type="InterPro" id="IPR023485">
    <property type="entry name" value="Ptyr_pPase"/>
</dbReference>
<feature type="domain" description="Phosphotyrosine protein phosphatase I" evidence="5">
    <location>
        <begin position="14"/>
        <end position="158"/>
    </location>
</feature>
<dbReference type="EC" id="3.1.3.48" evidence="2"/>
<sequence>MTAALPAPRTPGRYAVALVCLGNICRSPMAHVVLEQRLDEAGLSGVVRVLSCGTGDWHVGKPMDERAAATLTAAGYDATRHRAQQLTPSWLHEHDLVLAMDHANLADLGGAGERVALFRTFDPVDPGGEVPDPYYGGDDGFEEVLQMVERTSAALTGSLQRLLGRP</sequence>
<dbReference type="CDD" id="cd16343">
    <property type="entry name" value="LMWPTP"/>
    <property type="match status" value="1"/>
</dbReference>
<evidence type="ECO:0000256" key="3">
    <source>
        <dbReference type="ARBA" id="ARBA00022801"/>
    </source>
</evidence>
<name>A0ABT8FF49_9ACTN</name>
<evidence type="ECO:0000313" key="6">
    <source>
        <dbReference type="EMBL" id="MDN4173301.1"/>
    </source>
</evidence>
<dbReference type="InterPro" id="IPR036196">
    <property type="entry name" value="Ptyr_pPase_sf"/>
</dbReference>
<dbReference type="PANTHER" id="PTHR11717">
    <property type="entry name" value="LOW MOLECULAR WEIGHT PROTEIN TYROSINE PHOSPHATASE"/>
    <property type="match status" value="1"/>
</dbReference>
<protein>
    <recommendedName>
        <fullName evidence="2">protein-tyrosine-phosphatase</fullName>
        <ecNumber evidence="2">3.1.3.48</ecNumber>
    </recommendedName>
</protein>
<dbReference type="InterPro" id="IPR050438">
    <property type="entry name" value="LMW_PTPase"/>
</dbReference>
<dbReference type="SMART" id="SM00226">
    <property type="entry name" value="LMWPc"/>
    <property type="match status" value="1"/>
</dbReference>
<dbReference type="SUPFAM" id="SSF52788">
    <property type="entry name" value="Phosphotyrosine protein phosphatases I"/>
    <property type="match status" value="1"/>
</dbReference>
<comment type="caution">
    <text evidence="6">The sequence shown here is derived from an EMBL/GenBank/DDBJ whole genome shotgun (WGS) entry which is preliminary data.</text>
</comment>
<dbReference type="RefSeq" id="WP_300952407.1">
    <property type="nucleotide sequence ID" value="NZ_JAUHJQ010000003.1"/>
</dbReference>